<dbReference type="EMBL" id="JACHOA010000008">
    <property type="protein sequence ID" value="MBB4615461.1"/>
    <property type="molecule type" value="Genomic_DNA"/>
</dbReference>
<sequence>MIPQPPFPATVPGLIRSFAERFGDSDALVREGQCISFNGLASQSAAVAKALVGLGVSRGMRIAVLAPPGPDFVVTVLAAARIGAVIGPLSTLYQAPELAWVLARGGFAHLIVADGFLNHDYLSRLEEALPDLAQAEEGLLFIEAAPALRTIHVIGSGARPWSRSFSRLLEGDPRIDDTMLASLEERVTPADPVCIIYTSGSTAEPKGVVHGHGPLVRHAWQMGTTATAFGHGDRTITTRAMFWVAGFVATLFYALANGTCLLLTSDGSAANVLRLIEAEGATGLSGDVGWFDVLRDSEELASAGYDIVRLDMDTAGVAKDGTFLSDHLVARFGNPVHHPSQRIARSYGMTETLGAHTSLPIGVLLPEDRPNWQGRPMPGVELRIVDPSTKVELPVGETGELLVRGYCLMLGFDGRERHETFDSDGFYATGDLCRVDEAGYLKFEARRGEMLKVHGANVSPAEVELAMTGLMGIEKAALVGLERDGETIPVAAVLMAPGRTLDEQAVTTELRRRLSSFKVPKRIVALLETDMPMTGSGKIRKPVLAALLAANFGWSP</sequence>
<accession>A0A7W7AEN4</accession>
<keyword evidence="2 5" id="KW-0436">Ligase</keyword>
<dbReference type="SUPFAM" id="SSF56801">
    <property type="entry name" value="Acetyl-CoA synthetase-like"/>
    <property type="match status" value="1"/>
</dbReference>
<protein>
    <submittedName>
        <fullName evidence="5">Acyl-CoA synthetase (AMP-forming)/AMP-acid ligase II</fullName>
    </submittedName>
</protein>
<dbReference type="Proteomes" id="UP000538566">
    <property type="component" value="Unassembled WGS sequence"/>
</dbReference>
<evidence type="ECO:0000259" key="3">
    <source>
        <dbReference type="Pfam" id="PF00501"/>
    </source>
</evidence>
<dbReference type="Pfam" id="PF00501">
    <property type="entry name" value="AMP-binding"/>
    <property type="match status" value="1"/>
</dbReference>
<evidence type="ECO:0000313" key="5">
    <source>
        <dbReference type="EMBL" id="MBB4615461.1"/>
    </source>
</evidence>
<proteinExistence type="inferred from homology"/>
<comment type="caution">
    <text evidence="5">The sequence shown here is derived from an EMBL/GenBank/DDBJ whole genome shotgun (WGS) entry which is preliminary data.</text>
</comment>
<dbReference type="GO" id="GO:0031956">
    <property type="term" value="F:medium-chain fatty acid-CoA ligase activity"/>
    <property type="evidence" value="ECO:0007669"/>
    <property type="project" value="TreeGrafter"/>
</dbReference>
<dbReference type="GO" id="GO:0006631">
    <property type="term" value="P:fatty acid metabolic process"/>
    <property type="evidence" value="ECO:0007669"/>
    <property type="project" value="TreeGrafter"/>
</dbReference>
<evidence type="ECO:0000256" key="1">
    <source>
        <dbReference type="ARBA" id="ARBA00006432"/>
    </source>
</evidence>
<evidence type="ECO:0000313" key="6">
    <source>
        <dbReference type="Proteomes" id="UP000538566"/>
    </source>
</evidence>
<dbReference type="AlphaFoldDB" id="A0A7W7AEN4"/>
<dbReference type="InterPro" id="IPR045851">
    <property type="entry name" value="AMP-bd_C_sf"/>
</dbReference>
<feature type="domain" description="AMP-binding enzyme C-terminal" evidence="4">
    <location>
        <begin position="462"/>
        <end position="538"/>
    </location>
</feature>
<evidence type="ECO:0000259" key="4">
    <source>
        <dbReference type="Pfam" id="PF13193"/>
    </source>
</evidence>
<feature type="domain" description="AMP-dependent synthetase/ligase" evidence="3">
    <location>
        <begin position="18"/>
        <end position="411"/>
    </location>
</feature>
<dbReference type="CDD" id="cd04433">
    <property type="entry name" value="AFD_class_I"/>
    <property type="match status" value="1"/>
</dbReference>
<evidence type="ECO:0000256" key="2">
    <source>
        <dbReference type="ARBA" id="ARBA00022598"/>
    </source>
</evidence>
<organism evidence="5 6">
    <name type="scientific">Novosphingobium taihuense</name>
    <dbReference type="NCBI Taxonomy" id="260085"/>
    <lineage>
        <taxon>Bacteria</taxon>
        <taxon>Pseudomonadati</taxon>
        <taxon>Pseudomonadota</taxon>
        <taxon>Alphaproteobacteria</taxon>
        <taxon>Sphingomonadales</taxon>
        <taxon>Sphingomonadaceae</taxon>
        <taxon>Novosphingobium</taxon>
    </lineage>
</organism>
<keyword evidence="6" id="KW-1185">Reference proteome</keyword>
<dbReference type="RefSeq" id="WP_144907299.1">
    <property type="nucleotide sequence ID" value="NZ_JACHOA010000008.1"/>
</dbReference>
<comment type="similarity">
    <text evidence="1">Belongs to the ATP-dependent AMP-binding enzyme family.</text>
</comment>
<dbReference type="OrthoDB" id="9803968at2"/>
<dbReference type="PANTHER" id="PTHR43201:SF5">
    <property type="entry name" value="MEDIUM-CHAIN ACYL-COA LIGASE ACSF2, MITOCHONDRIAL"/>
    <property type="match status" value="1"/>
</dbReference>
<dbReference type="Gene3D" id="3.30.300.30">
    <property type="match status" value="1"/>
</dbReference>
<dbReference type="InterPro" id="IPR025110">
    <property type="entry name" value="AMP-bd_C"/>
</dbReference>
<name>A0A7W7AEN4_9SPHN</name>
<reference evidence="5 6" key="1">
    <citation type="submission" date="2020-08" db="EMBL/GenBank/DDBJ databases">
        <title>Genomic Encyclopedia of Type Strains, Phase IV (KMG-IV): sequencing the most valuable type-strain genomes for metagenomic binning, comparative biology and taxonomic classification.</title>
        <authorList>
            <person name="Goeker M."/>
        </authorList>
    </citation>
    <scope>NUCLEOTIDE SEQUENCE [LARGE SCALE GENOMIC DNA]</scope>
    <source>
        <strain evidence="5 6">DSM 17507</strain>
    </source>
</reference>
<dbReference type="Pfam" id="PF13193">
    <property type="entry name" value="AMP-binding_C"/>
    <property type="match status" value="1"/>
</dbReference>
<dbReference type="Gene3D" id="3.40.50.12780">
    <property type="entry name" value="N-terminal domain of ligase-like"/>
    <property type="match status" value="1"/>
</dbReference>
<gene>
    <name evidence="5" type="ORF">GGR37_003757</name>
</gene>
<dbReference type="InterPro" id="IPR000873">
    <property type="entry name" value="AMP-dep_synth/lig_dom"/>
</dbReference>
<dbReference type="InterPro" id="IPR042099">
    <property type="entry name" value="ANL_N_sf"/>
</dbReference>
<dbReference type="PANTHER" id="PTHR43201">
    <property type="entry name" value="ACYL-COA SYNTHETASE"/>
    <property type="match status" value="1"/>
</dbReference>